<organism evidence="4 5">
    <name type="scientific">Panagrolaimus davidi</name>
    <dbReference type="NCBI Taxonomy" id="227884"/>
    <lineage>
        <taxon>Eukaryota</taxon>
        <taxon>Metazoa</taxon>
        <taxon>Ecdysozoa</taxon>
        <taxon>Nematoda</taxon>
        <taxon>Chromadorea</taxon>
        <taxon>Rhabditida</taxon>
        <taxon>Tylenchina</taxon>
        <taxon>Panagrolaimomorpha</taxon>
        <taxon>Panagrolaimoidea</taxon>
        <taxon>Panagrolaimidae</taxon>
        <taxon>Panagrolaimus</taxon>
    </lineage>
</organism>
<protein>
    <submittedName>
        <fullName evidence="5">Uncharacterized protein</fullName>
    </submittedName>
</protein>
<proteinExistence type="inferred from homology"/>
<keyword evidence="3" id="KW-0067">ATP-binding</keyword>
<accession>A0A914PUH6</accession>
<dbReference type="Proteomes" id="UP000887578">
    <property type="component" value="Unplaced"/>
</dbReference>
<name>A0A914PUH6_9BILA</name>
<evidence type="ECO:0000313" key="5">
    <source>
        <dbReference type="WBParaSite" id="PDA_v2.g22397.t1"/>
    </source>
</evidence>
<dbReference type="Pfam" id="PF00012">
    <property type="entry name" value="HSP70"/>
    <property type="match status" value="1"/>
</dbReference>
<dbReference type="PANTHER" id="PTHR45639:SF34">
    <property type="entry name" value="CHAPERONE PROTEIN DNAK"/>
    <property type="match status" value="1"/>
</dbReference>
<evidence type="ECO:0000313" key="4">
    <source>
        <dbReference type="Proteomes" id="UP000887578"/>
    </source>
</evidence>
<dbReference type="GO" id="GO:0034663">
    <property type="term" value="C:endoplasmic reticulum chaperone complex"/>
    <property type="evidence" value="ECO:0007669"/>
    <property type="project" value="TreeGrafter"/>
</dbReference>
<dbReference type="PANTHER" id="PTHR45639">
    <property type="entry name" value="HSC70CB, ISOFORM G-RELATED"/>
    <property type="match status" value="1"/>
</dbReference>
<evidence type="ECO:0000256" key="3">
    <source>
        <dbReference type="ARBA" id="ARBA00022840"/>
    </source>
</evidence>
<reference evidence="5" key="1">
    <citation type="submission" date="2022-11" db="UniProtKB">
        <authorList>
            <consortium name="WormBaseParasite"/>
        </authorList>
    </citation>
    <scope>IDENTIFICATION</scope>
</reference>
<dbReference type="InterPro" id="IPR043129">
    <property type="entry name" value="ATPase_NBD"/>
</dbReference>
<comment type="similarity">
    <text evidence="1">Belongs to the heat shock protein 70 family.</text>
</comment>
<dbReference type="GO" id="GO:0030968">
    <property type="term" value="P:endoplasmic reticulum unfolded protein response"/>
    <property type="evidence" value="ECO:0007669"/>
    <property type="project" value="TreeGrafter"/>
</dbReference>
<dbReference type="InterPro" id="IPR013126">
    <property type="entry name" value="Hsp_70_fam"/>
</dbReference>
<dbReference type="AlphaFoldDB" id="A0A914PUH6"/>
<dbReference type="Gene3D" id="3.90.640.10">
    <property type="entry name" value="Actin, Chain A, domain 4"/>
    <property type="match status" value="1"/>
</dbReference>
<dbReference type="FunFam" id="3.90.640.10:FF:000003">
    <property type="entry name" value="Molecular chaperone DnaK"/>
    <property type="match status" value="1"/>
</dbReference>
<keyword evidence="2" id="KW-0547">Nucleotide-binding</keyword>
<evidence type="ECO:0000256" key="2">
    <source>
        <dbReference type="ARBA" id="ARBA00022741"/>
    </source>
</evidence>
<dbReference type="Gene3D" id="3.30.420.40">
    <property type="match status" value="2"/>
</dbReference>
<dbReference type="WBParaSite" id="PDA_v2.g22397.t1">
    <property type="protein sequence ID" value="PDA_v2.g22397.t1"/>
    <property type="gene ID" value="PDA_v2.g22397"/>
</dbReference>
<dbReference type="PRINTS" id="PR00301">
    <property type="entry name" value="HEATSHOCK70"/>
</dbReference>
<dbReference type="GO" id="GO:0005524">
    <property type="term" value="F:ATP binding"/>
    <property type="evidence" value="ECO:0007669"/>
    <property type="project" value="UniProtKB-KW"/>
</dbReference>
<dbReference type="SUPFAM" id="SSF53067">
    <property type="entry name" value="Actin-like ATPase domain"/>
    <property type="match status" value="2"/>
</dbReference>
<keyword evidence="4" id="KW-1185">Reference proteome</keyword>
<dbReference type="GO" id="GO:0140662">
    <property type="term" value="F:ATP-dependent protein folding chaperone"/>
    <property type="evidence" value="ECO:0007669"/>
    <property type="project" value="InterPro"/>
</dbReference>
<sequence>MWTIPLFISFDEKIPKCGQIVIDRMRNWAEHTVYDIKRILGKNFEDIIVDPSWPFKISSERSDILIEVKTHEGKEKINAERVAGDLLKNIKKSIEEHENRTLTDVVISVPLAISEKQKSATKKAAEYAGWKNINFIPEPVAAAFAYFSKMDIPNKSIILIFDFGGGNVDICIAKIIGDNLKILTYNGDSYLGGSNFDRLLYDHFASILTNEHGINLTQNNNNKFRLTNKCKEIKHSLSSENDSSLDVSDFSPDRDDFIEITRDEFETMSEDLMVRTKNVILRALSNANLQTNDINYVFQVGGGCRMPMVKKLLMETFPSSDHRCSTCPEEVVAHGAAAYAYYLKGLEENIAYFGIDFKASKIAFSESVQSTIESKDY</sequence>
<dbReference type="Gene3D" id="3.30.30.30">
    <property type="match status" value="1"/>
</dbReference>
<evidence type="ECO:0000256" key="1">
    <source>
        <dbReference type="ARBA" id="ARBA00007381"/>
    </source>
</evidence>